<protein>
    <submittedName>
        <fullName evidence="2">Uncharacterized protein</fullName>
    </submittedName>
</protein>
<feature type="transmembrane region" description="Helical" evidence="1">
    <location>
        <begin position="12"/>
        <end position="31"/>
    </location>
</feature>
<keyword evidence="3" id="KW-1185">Reference proteome</keyword>
<dbReference type="RefSeq" id="WP_366193596.1">
    <property type="nucleotide sequence ID" value="NZ_JBFBVU010000016.1"/>
</dbReference>
<sequence>MDDIILFRIAERLTLTAVVLLVALVVMIGFWRTVQKINLAEGAPLGLGGSFVFSTPVFVLLALIGYAWVSLEHPIEVAPAAVPEGTQLAEAGTTAGGFIGAAPLYPDAGPGLQATGAGYDASVAQRQLRSLNCLIDGQILSERTEIDVTDVKLTLMAGLWQPAWGNRSDFAAWARNMGGPTPSEEARTAWSALHPLC</sequence>
<proteinExistence type="predicted"/>
<gene>
    <name evidence="2" type="ORF">AB0T83_13125</name>
</gene>
<comment type="caution">
    <text evidence="2">The sequence shown here is derived from an EMBL/GenBank/DDBJ whole genome shotgun (WGS) entry which is preliminary data.</text>
</comment>
<name>A0ABV3L814_9RHOB</name>
<keyword evidence="1" id="KW-1133">Transmembrane helix</keyword>
<dbReference type="Proteomes" id="UP001553161">
    <property type="component" value="Unassembled WGS sequence"/>
</dbReference>
<accession>A0ABV3L814</accession>
<evidence type="ECO:0000313" key="3">
    <source>
        <dbReference type="Proteomes" id="UP001553161"/>
    </source>
</evidence>
<keyword evidence="1" id="KW-0812">Transmembrane</keyword>
<organism evidence="2 3">
    <name type="scientific">Meridianimarinicoccus marinus</name>
    <dbReference type="NCBI Taxonomy" id="3231483"/>
    <lineage>
        <taxon>Bacteria</taxon>
        <taxon>Pseudomonadati</taxon>
        <taxon>Pseudomonadota</taxon>
        <taxon>Alphaproteobacteria</taxon>
        <taxon>Rhodobacterales</taxon>
        <taxon>Paracoccaceae</taxon>
        <taxon>Meridianimarinicoccus</taxon>
    </lineage>
</organism>
<feature type="transmembrane region" description="Helical" evidence="1">
    <location>
        <begin position="51"/>
        <end position="69"/>
    </location>
</feature>
<evidence type="ECO:0000313" key="2">
    <source>
        <dbReference type="EMBL" id="MEV8467719.1"/>
    </source>
</evidence>
<dbReference type="EMBL" id="JBFBVU010000016">
    <property type="protein sequence ID" value="MEV8467719.1"/>
    <property type="molecule type" value="Genomic_DNA"/>
</dbReference>
<reference evidence="2 3" key="1">
    <citation type="submission" date="2024-07" db="EMBL/GenBank/DDBJ databases">
        <authorList>
            <person name="Kang M."/>
        </authorList>
    </citation>
    <scope>NUCLEOTIDE SEQUENCE [LARGE SCALE GENOMIC DNA]</scope>
    <source>
        <strain evidence="2 3">DFM31</strain>
    </source>
</reference>
<evidence type="ECO:0000256" key="1">
    <source>
        <dbReference type="SAM" id="Phobius"/>
    </source>
</evidence>
<keyword evidence="1" id="KW-0472">Membrane</keyword>